<reference evidence="2 4" key="1">
    <citation type="journal article" date="2016" name="Genome Announc.">
        <title>Draft Genome Sequences of Five Rapidly Growing Mycobacterium Species, M. thermoresistibile, M. fortuitum subsp. acetamidolyticum, M. canariasense, M. brisbanense, and M. novocastrense.</title>
        <authorList>
            <person name="Katahira K."/>
            <person name="Ogura Y."/>
            <person name="Gotoh Y."/>
            <person name="Hayashi T."/>
        </authorList>
    </citation>
    <scope>NUCLEOTIDE SEQUENCE [LARGE SCALE GENOMIC DNA]</scope>
    <source>
        <strain evidence="2 4">JCM18114</strain>
    </source>
</reference>
<dbReference type="Pfam" id="PF18741">
    <property type="entry name" value="MTES_1575"/>
    <property type="match status" value="1"/>
</dbReference>
<dbReference type="InterPro" id="IPR011335">
    <property type="entry name" value="Restrct_endonuc-II-like"/>
</dbReference>
<dbReference type="EMBL" id="JACKTI010000055">
    <property type="protein sequence ID" value="MCV7025679.1"/>
    <property type="molecule type" value="Genomic_DNA"/>
</dbReference>
<organism evidence="3 5">
    <name type="scientific">Mycolicibacterium novocastrense</name>
    <name type="common">Mycobacterium novocastrense</name>
    <dbReference type="NCBI Taxonomy" id="59813"/>
    <lineage>
        <taxon>Bacteria</taxon>
        <taxon>Bacillati</taxon>
        <taxon>Actinomycetota</taxon>
        <taxon>Actinomycetes</taxon>
        <taxon>Mycobacteriales</taxon>
        <taxon>Mycobacteriaceae</taxon>
        <taxon>Mycolicibacterium</taxon>
    </lineage>
</organism>
<proteinExistence type="predicted"/>
<sequence>MDRLIVGSDALAAGIVTRHDLRTKYFKVHHNVYAPTGMELDARDRAVAAWLWSRGQATLFGHSAAAMFGTRWLPTDRPAELARIRHRSPRGIVIYSGTLADDEVCLRGGFDCTTPARTAYDLGRRVPGDLGIMRIDALLNATGCTIAEVQGIANRYPGARGIRELRATLDLVDGGAESPRETELRLLLVGAGLPRPATQIRVGNRRIDMGWRHPKVGVEYDGVQHWTSPDVHAGDIERLEFLAAQGWLIVRVSARHLRCRRGEIVRRVCEALRSHGCPV</sequence>
<evidence type="ECO:0000313" key="5">
    <source>
        <dbReference type="Proteomes" id="UP001207528"/>
    </source>
</evidence>
<evidence type="ECO:0000313" key="2">
    <source>
        <dbReference type="EMBL" id="GAT07911.1"/>
    </source>
</evidence>
<dbReference type="AlphaFoldDB" id="A0AAW5SN63"/>
<gene>
    <name evidence="3" type="ORF">H7I77_20385</name>
    <name evidence="2" type="ORF">RMCN_1044</name>
</gene>
<evidence type="ECO:0000313" key="3">
    <source>
        <dbReference type="EMBL" id="MCV7025679.1"/>
    </source>
</evidence>
<protein>
    <submittedName>
        <fullName evidence="2">Cullin, a subunit of E3 ubiquitin ligase</fullName>
    </submittedName>
    <submittedName>
        <fullName evidence="3">DUF559 domain-containing protein</fullName>
    </submittedName>
</protein>
<dbReference type="Proteomes" id="UP001207528">
    <property type="component" value="Unassembled WGS sequence"/>
</dbReference>
<evidence type="ECO:0000259" key="1">
    <source>
        <dbReference type="Pfam" id="PF18741"/>
    </source>
</evidence>
<dbReference type="InterPro" id="IPR049468">
    <property type="entry name" value="Restrct_endonuc-II-like_dom"/>
</dbReference>
<dbReference type="RefSeq" id="WP_067387698.1">
    <property type="nucleotide sequence ID" value="NZ_BCTA01000017.1"/>
</dbReference>
<comment type="caution">
    <text evidence="3">The sequence shown here is derived from an EMBL/GenBank/DDBJ whole genome shotgun (WGS) entry which is preliminary data.</text>
</comment>
<dbReference type="Proteomes" id="UP000069773">
    <property type="component" value="Unassembled WGS sequence"/>
</dbReference>
<dbReference type="SUPFAM" id="SSF52980">
    <property type="entry name" value="Restriction endonuclease-like"/>
    <property type="match status" value="1"/>
</dbReference>
<dbReference type="EMBL" id="BCTA01000017">
    <property type="protein sequence ID" value="GAT07911.1"/>
    <property type="molecule type" value="Genomic_DNA"/>
</dbReference>
<reference evidence="3" key="3">
    <citation type="journal article" date="2022" name="BMC Genomics">
        <title>Comparative genome analysis of mycobacteria focusing on tRNA and non-coding RNA.</title>
        <authorList>
            <person name="Behra P.R.K."/>
            <person name="Pettersson B.M.F."/>
            <person name="Ramesh M."/>
            <person name="Das S."/>
            <person name="Dasgupta S."/>
            <person name="Kirsebom L.A."/>
        </authorList>
    </citation>
    <scope>NUCLEOTIDE SEQUENCE</scope>
    <source>
        <strain evidence="3">DSM 44203</strain>
    </source>
</reference>
<accession>A0AAW5SN63</accession>
<keyword evidence="4" id="KW-1185">Reference proteome</keyword>
<name>A0AAW5SN63_MYCNV</name>
<reference evidence="3" key="2">
    <citation type="submission" date="2020-07" db="EMBL/GenBank/DDBJ databases">
        <authorList>
            <person name="Pettersson B.M.F."/>
            <person name="Behra P.R.K."/>
            <person name="Ramesh M."/>
            <person name="Das S."/>
            <person name="Dasgupta S."/>
            <person name="Kirsebom L.A."/>
        </authorList>
    </citation>
    <scope>NUCLEOTIDE SEQUENCE</scope>
    <source>
        <strain evidence="3">DSM 44203</strain>
    </source>
</reference>
<evidence type="ECO:0000313" key="4">
    <source>
        <dbReference type="Proteomes" id="UP000069773"/>
    </source>
</evidence>
<feature type="domain" description="Restriction endonuclease type II-like" evidence="1">
    <location>
        <begin position="195"/>
        <end position="272"/>
    </location>
</feature>
<dbReference type="Gene3D" id="3.40.960.10">
    <property type="entry name" value="VSR Endonuclease"/>
    <property type="match status" value="1"/>
</dbReference>